<evidence type="ECO:0000313" key="2">
    <source>
        <dbReference type="EMBL" id="EBX7357581.1"/>
    </source>
</evidence>
<proteinExistence type="predicted"/>
<gene>
    <name evidence="2" type="ORF">DS528_21970</name>
</gene>
<organism evidence="2">
    <name type="scientific">Salmonella enterica subsp. enterica serovar Chester</name>
    <dbReference type="NCBI Taxonomy" id="149386"/>
    <lineage>
        <taxon>Bacteria</taxon>
        <taxon>Pseudomonadati</taxon>
        <taxon>Pseudomonadota</taxon>
        <taxon>Gammaproteobacteria</taxon>
        <taxon>Enterobacterales</taxon>
        <taxon>Enterobacteriaceae</taxon>
        <taxon>Salmonella</taxon>
    </lineage>
</organism>
<accession>A0A5W7EQC3</accession>
<dbReference type="AlphaFoldDB" id="A0A5W7EQC3"/>
<feature type="transmembrane region" description="Helical" evidence="1">
    <location>
        <begin position="12"/>
        <end position="29"/>
    </location>
</feature>
<keyword evidence="1" id="KW-1133">Transmembrane helix</keyword>
<sequence length="81" mass="9074">MRNYPLPKIFNLNFFFNVLIIIFYIHSAYHAESPIIALAAISKGVAIVTTIVNKLGFRGKRNSKYRGLGSGGTQKMVKRSN</sequence>
<dbReference type="EMBL" id="AAHMCG010000029">
    <property type="protein sequence ID" value="EBX7357581.1"/>
    <property type="molecule type" value="Genomic_DNA"/>
</dbReference>
<reference evidence="2" key="1">
    <citation type="submission" date="2018-07" db="EMBL/GenBank/DDBJ databases">
        <authorList>
            <person name="Ashton P.M."/>
            <person name="Dallman T."/>
            <person name="Nair S."/>
            <person name="De Pinna E."/>
            <person name="Peters T."/>
            <person name="Grant K."/>
        </authorList>
    </citation>
    <scope>NUCLEOTIDE SEQUENCE</scope>
    <source>
        <strain evidence="2">563015</strain>
    </source>
</reference>
<evidence type="ECO:0000256" key="1">
    <source>
        <dbReference type="SAM" id="Phobius"/>
    </source>
</evidence>
<keyword evidence="1" id="KW-0812">Transmembrane</keyword>
<feature type="transmembrane region" description="Helical" evidence="1">
    <location>
        <begin position="35"/>
        <end position="57"/>
    </location>
</feature>
<protein>
    <submittedName>
        <fullName evidence="2">Uncharacterized protein</fullName>
    </submittedName>
</protein>
<keyword evidence="1" id="KW-0472">Membrane</keyword>
<name>A0A5W7EQC3_SALET</name>
<comment type="caution">
    <text evidence="2">The sequence shown here is derived from an EMBL/GenBank/DDBJ whole genome shotgun (WGS) entry which is preliminary data.</text>
</comment>